<keyword evidence="2" id="KW-0805">Transcription regulation</keyword>
<accession>A0AA37Q3P7</accession>
<dbReference type="RefSeq" id="WP_284348498.1">
    <property type="nucleotide sequence ID" value="NZ_BRXS01000001.1"/>
</dbReference>
<dbReference type="Proteomes" id="UP001161325">
    <property type="component" value="Unassembled WGS sequence"/>
</dbReference>
<evidence type="ECO:0000256" key="3">
    <source>
        <dbReference type="ARBA" id="ARBA00023125"/>
    </source>
</evidence>
<evidence type="ECO:0000313" key="5">
    <source>
        <dbReference type="EMBL" id="GLC24052.1"/>
    </source>
</evidence>
<dbReference type="GO" id="GO:0003677">
    <property type="term" value="F:DNA binding"/>
    <property type="evidence" value="ECO:0007669"/>
    <property type="project" value="UniProtKB-KW"/>
</dbReference>
<dbReference type="Pfam" id="PF03965">
    <property type="entry name" value="Penicillinase_R"/>
    <property type="match status" value="1"/>
</dbReference>
<dbReference type="GO" id="GO:0045892">
    <property type="term" value="P:negative regulation of DNA-templated transcription"/>
    <property type="evidence" value="ECO:0007669"/>
    <property type="project" value="InterPro"/>
</dbReference>
<dbReference type="InterPro" id="IPR005650">
    <property type="entry name" value="BlaI_family"/>
</dbReference>
<dbReference type="PIRSF" id="PIRSF019455">
    <property type="entry name" value="CopR_AtkY"/>
    <property type="match status" value="1"/>
</dbReference>
<evidence type="ECO:0000256" key="4">
    <source>
        <dbReference type="ARBA" id="ARBA00023163"/>
    </source>
</evidence>
<comment type="caution">
    <text evidence="5">The sequence shown here is derived from an EMBL/GenBank/DDBJ whole genome shotgun (WGS) entry which is preliminary data.</text>
</comment>
<dbReference type="Gene3D" id="1.10.4040.10">
    <property type="entry name" value="Penicillinase repressor domain"/>
    <property type="match status" value="1"/>
</dbReference>
<name>A0AA37Q3P7_9BACT</name>
<proteinExistence type="inferred from homology"/>
<protein>
    <submittedName>
        <fullName evidence="5">MarR family transcriptional regulator</fullName>
    </submittedName>
</protein>
<dbReference type="InterPro" id="IPR036388">
    <property type="entry name" value="WH-like_DNA-bd_sf"/>
</dbReference>
<evidence type="ECO:0000256" key="2">
    <source>
        <dbReference type="ARBA" id="ARBA00023015"/>
    </source>
</evidence>
<reference evidence="5" key="1">
    <citation type="submission" date="2022-08" db="EMBL/GenBank/DDBJ databases">
        <title>Draft genome sequencing of Roseisolibacter agri AW1220.</title>
        <authorList>
            <person name="Tobiishi Y."/>
            <person name="Tonouchi A."/>
        </authorList>
    </citation>
    <scope>NUCLEOTIDE SEQUENCE</scope>
    <source>
        <strain evidence="5">AW1220</strain>
    </source>
</reference>
<dbReference type="AlphaFoldDB" id="A0AA37Q3P7"/>
<keyword evidence="4" id="KW-0804">Transcription</keyword>
<dbReference type="EMBL" id="BRXS01000001">
    <property type="protein sequence ID" value="GLC24052.1"/>
    <property type="molecule type" value="Genomic_DNA"/>
</dbReference>
<keyword evidence="3" id="KW-0238">DNA-binding</keyword>
<dbReference type="Gene3D" id="1.10.10.10">
    <property type="entry name" value="Winged helix-like DNA-binding domain superfamily/Winged helix DNA-binding domain"/>
    <property type="match status" value="1"/>
</dbReference>
<comment type="similarity">
    <text evidence="1">Belongs to the BlaI transcriptional regulatory family.</text>
</comment>
<dbReference type="SUPFAM" id="SSF46785">
    <property type="entry name" value="Winged helix' DNA-binding domain"/>
    <property type="match status" value="1"/>
</dbReference>
<organism evidence="5 6">
    <name type="scientific">Roseisolibacter agri</name>
    <dbReference type="NCBI Taxonomy" id="2014610"/>
    <lineage>
        <taxon>Bacteria</taxon>
        <taxon>Pseudomonadati</taxon>
        <taxon>Gemmatimonadota</taxon>
        <taxon>Gemmatimonadia</taxon>
        <taxon>Gemmatimonadales</taxon>
        <taxon>Gemmatimonadaceae</taxon>
        <taxon>Roseisolibacter</taxon>
    </lineage>
</organism>
<evidence type="ECO:0000313" key="6">
    <source>
        <dbReference type="Proteomes" id="UP001161325"/>
    </source>
</evidence>
<dbReference type="InterPro" id="IPR036390">
    <property type="entry name" value="WH_DNA-bd_sf"/>
</dbReference>
<keyword evidence="6" id="KW-1185">Reference proteome</keyword>
<evidence type="ECO:0000256" key="1">
    <source>
        <dbReference type="ARBA" id="ARBA00011046"/>
    </source>
</evidence>
<gene>
    <name evidence="5" type="ORF">rosag_05650</name>
</gene>
<sequence>MEMEISFGERELDVMGVLWELGSGTVTEVREALPTTLAYTTVLTILRNLEGKGLVRHEGEGKAYRYFPVVARQAARRSALSRLVDKLFHGSPEALVAQLVHDRGLDAAELERLSRALRDDEAATREDA</sequence>